<reference evidence="1" key="1">
    <citation type="journal article" date="2023" name="bioRxiv">
        <title>Improved chromosome-level genome assembly for marigold (Tagetes erecta).</title>
        <authorList>
            <person name="Jiang F."/>
            <person name="Yuan L."/>
            <person name="Wang S."/>
            <person name="Wang H."/>
            <person name="Xu D."/>
            <person name="Wang A."/>
            <person name="Fan W."/>
        </authorList>
    </citation>
    <scope>NUCLEOTIDE SEQUENCE</scope>
    <source>
        <strain evidence="1">WSJ</strain>
        <tissue evidence="1">Leaf</tissue>
    </source>
</reference>
<evidence type="ECO:0000313" key="1">
    <source>
        <dbReference type="EMBL" id="KAK1415060.1"/>
    </source>
</evidence>
<evidence type="ECO:0000313" key="2">
    <source>
        <dbReference type="Proteomes" id="UP001229421"/>
    </source>
</evidence>
<protein>
    <submittedName>
        <fullName evidence="1">Uncharacterized protein</fullName>
    </submittedName>
</protein>
<name>A0AAD8K8M5_TARER</name>
<proteinExistence type="predicted"/>
<sequence length="453" mass="50884">MRHHGVAQVYGNLGFGYRFLQLTSDTLMSYGIAKPGFLGGSKLTSDGCRILMGVGIKWHATSRYATPRCQLSGRLHHYDSSVQPPVIRATVGGHTIEVSMEHLRTSLQLPLSKETRIEFPATLLTGCFKRMRYRGKVNGVLLMTRLFKQWRYLMHVIIMFLSPRRGGFGDYRATYQSAMVALETEAKKWLVYPRYIRMVLDRFFPSIPRTWGALPMSHMNKLILAHSSSIAKNTPAGLQPIDSPLFGNLVDPNYVALENDGWLKVDDEAEAGTSNAPLAPAAPAKRCRPATPRVLQIYMLASTSATTSGIVGVSSSSAIDYAIPLACSDMRQFCRLLDREVNSLRRMIISQQKHIDTQQRQLLTQHDHIDTLKGFINSLLDQQKGFGDKGLSDPVWFKVLNLDGLVELEEEIIEEAIIDEKGHVTHEGDSDKPSYVKEDDFILPDFMAQEWLI</sequence>
<dbReference type="Proteomes" id="UP001229421">
    <property type="component" value="Unassembled WGS sequence"/>
</dbReference>
<accession>A0AAD8K8M5</accession>
<dbReference type="EMBL" id="JAUHHV010000008">
    <property type="protein sequence ID" value="KAK1415060.1"/>
    <property type="molecule type" value="Genomic_DNA"/>
</dbReference>
<keyword evidence="2" id="KW-1185">Reference proteome</keyword>
<dbReference type="AlphaFoldDB" id="A0AAD8K8M5"/>
<gene>
    <name evidence="1" type="ORF">QVD17_30830</name>
</gene>
<comment type="caution">
    <text evidence="1">The sequence shown here is derived from an EMBL/GenBank/DDBJ whole genome shotgun (WGS) entry which is preliminary data.</text>
</comment>
<organism evidence="1 2">
    <name type="scientific">Tagetes erecta</name>
    <name type="common">African marigold</name>
    <dbReference type="NCBI Taxonomy" id="13708"/>
    <lineage>
        <taxon>Eukaryota</taxon>
        <taxon>Viridiplantae</taxon>
        <taxon>Streptophyta</taxon>
        <taxon>Embryophyta</taxon>
        <taxon>Tracheophyta</taxon>
        <taxon>Spermatophyta</taxon>
        <taxon>Magnoliopsida</taxon>
        <taxon>eudicotyledons</taxon>
        <taxon>Gunneridae</taxon>
        <taxon>Pentapetalae</taxon>
        <taxon>asterids</taxon>
        <taxon>campanulids</taxon>
        <taxon>Asterales</taxon>
        <taxon>Asteraceae</taxon>
        <taxon>Asteroideae</taxon>
        <taxon>Heliantheae alliance</taxon>
        <taxon>Tageteae</taxon>
        <taxon>Tagetes</taxon>
    </lineage>
</organism>